<dbReference type="GO" id="GO:0030288">
    <property type="term" value="C:outer membrane-bounded periplasmic space"/>
    <property type="evidence" value="ECO:0007669"/>
    <property type="project" value="TreeGrafter"/>
</dbReference>
<evidence type="ECO:0000256" key="5">
    <source>
        <dbReference type="ARBA" id="ARBA00022729"/>
    </source>
</evidence>
<dbReference type="PANTHER" id="PTHR30532:SF28">
    <property type="entry name" value="PETROBACTIN-BINDING PROTEIN YCLQ"/>
    <property type="match status" value="1"/>
</dbReference>
<evidence type="ECO:0000256" key="2">
    <source>
        <dbReference type="ARBA" id="ARBA00008814"/>
    </source>
</evidence>
<keyword evidence="5 6" id="KW-0732">Signal</keyword>
<dbReference type="Pfam" id="PF01497">
    <property type="entry name" value="Peripla_BP_2"/>
    <property type="match status" value="1"/>
</dbReference>
<dbReference type="Gene3D" id="3.40.50.1980">
    <property type="entry name" value="Nitrogenase molybdenum iron protein domain"/>
    <property type="match status" value="2"/>
</dbReference>
<name>A0A928YVF1_9GAMM</name>
<evidence type="ECO:0000313" key="9">
    <source>
        <dbReference type="Proteomes" id="UP000652567"/>
    </source>
</evidence>
<evidence type="ECO:0000256" key="3">
    <source>
        <dbReference type="ARBA" id="ARBA00022448"/>
    </source>
</evidence>
<comment type="similarity">
    <text evidence="2">Belongs to the bacterial solute-binding protein 8 family.</text>
</comment>
<comment type="subcellular location">
    <subcellularLocation>
        <location evidence="1">Cell envelope</location>
    </subcellularLocation>
</comment>
<dbReference type="Proteomes" id="UP000652567">
    <property type="component" value="Unassembled WGS sequence"/>
</dbReference>
<keyword evidence="3" id="KW-0813">Transport</keyword>
<dbReference type="EMBL" id="PRDL01000001">
    <property type="protein sequence ID" value="MBE8718485.1"/>
    <property type="molecule type" value="Genomic_DNA"/>
</dbReference>
<accession>A0A928YVF1</accession>
<keyword evidence="9" id="KW-1185">Reference proteome</keyword>
<organism evidence="8 9">
    <name type="scientific">Cellvibrio polysaccharolyticus</name>
    <dbReference type="NCBI Taxonomy" id="2082724"/>
    <lineage>
        <taxon>Bacteria</taxon>
        <taxon>Pseudomonadati</taxon>
        <taxon>Pseudomonadota</taxon>
        <taxon>Gammaproteobacteria</taxon>
        <taxon>Cellvibrionales</taxon>
        <taxon>Cellvibrionaceae</taxon>
        <taxon>Cellvibrio</taxon>
    </lineage>
</organism>
<comment type="caution">
    <text evidence="8">The sequence shown here is derived from an EMBL/GenBank/DDBJ whole genome shotgun (WGS) entry which is preliminary data.</text>
</comment>
<feature type="chain" id="PRO_5036920468" evidence="6">
    <location>
        <begin position="35"/>
        <end position="320"/>
    </location>
</feature>
<dbReference type="GO" id="GO:1901678">
    <property type="term" value="P:iron coordination entity transport"/>
    <property type="evidence" value="ECO:0007669"/>
    <property type="project" value="UniProtKB-ARBA"/>
</dbReference>
<dbReference type="SUPFAM" id="SSF53807">
    <property type="entry name" value="Helical backbone' metal receptor"/>
    <property type="match status" value="1"/>
</dbReference>
<protein>
    <submittedName>
        <fullName evidence="8">Iron ABC transporter substrate-binding protein</fullName>
    </submittedName>
</protein>
<dbReference type="AlphaFoldDB" id="A0A928YVF1"/>
<keyword evidence="4" id="KW-0406">Ion transport</keyword>
<dbReference type="InterPro" id="IPR033870">
    <property type="entry name" value="FatB"/>
</dbReference>
<feature type="signal peptide" evidence="6">
    <location>
        <begin position="1"/>
        <end position="34"/>
    </location>
</feature>
<dbReference type="RefSeq" id="WP_193911097.1">
    <property type="nucleotide sequence ID" value="NZ_PRDL01000001.1"/>
</dbReference>
<evidence type="ECO:0000256" key="4">
    <source>
        <dbReference type="ARBA" id="ARBA00022496"/>
    </source>
</evidence>
<dbReference type="PROSITE" id="PS50983">
    <property type="entry name" value="FE_B12_PBP"/>
    <property type="match status" value="1"/>
</dbReference>
<keyword evidence="4" id="KW-0408">Iron</keyword>
<dbReference type="InterPro" id="IPR002491">
    <property type="entry name" value="ABC_transptr_periplasmic_BD"/>
</dbReference>
<evidence type="ECO:0000259" key="7">
    <source>
        <dbReference type="PROSITE" id="PS50983"/>
    </source>
</evidence>
<feature type="domain" description="Fe/B12 periplasmic-binding" evidence="7">
    <location>
        <begin position="54"/>
        <end position="318"/>
    </location>
</feature>
<sequence>MNQTARSFRSTLPRFRQSLLVLLSLSTLSFASHAETISVQHAQGTAQVPIKPAKVVVFDLATLDTLRTLNIADVVIGVPETPYPKHLSHFQEASYTRVGSLFEPNYEVVNQLKPELVIVGGRSGPKQPDLAKLAPTIDLTVNQENPVSNVDSNVRLLGKIFDKEAAAEAELKKMHDAIAALKQKASGAGTGLIVLTTGGKMSAYGPGSRFGIIHDVFGFKPAVTDLKESNHGQAISFEFILKTNPDWIFVVDRDVAIGSEGQSAAKLLDNALVRKTNAWKKQQVVYLDSFNWYLLASAGLTAMQENIQQLSDAVSAHQHH</sequence>
<evidence type="ECO:0000256" key="6">
    <source>
        <dbReference type="SAM" id="SignalP"/>
    </source>
</evidence>
<dbReference type="InterPro" id="IPR051313">
    <property type="entry name" value="Bact_iron-sidero_bind"/>
</dbReference>
<evidence type="ECO:0000256" key="1">
    <source>
        <dbReference type="ARBA" id="ARBA00004196"/>
    </source>
</evidence>
<reference evidence="8" key="1">
    <citation type="submission" date="2018-07" db="EMBL/GenBank/DDBJ databases">
        <title>Genome assembly of strain Ka43.</title>
        <authorList>
            <person name="Kukolya J."/>
            <person name="Nagy I."/>
            <person name="Horvath B."/>
            <person name="Toth A."/>
        </authorList>
    </citation>
    <scope>NUCLEOTIDE SEQUENCE</scope>
    <source>
        <strain evidence="8">KB43</strain>
    </source>
</reference>
<evidence type="ECO:0000313" key="8">
    <source>
        <dbReference type="EMBL" id="MBE8718485.1"/>
    </source>
</evidence>
<keyword evidence="4" id="KW-0410">Iron transport</keyword>
<proteinExistence type="inferred from homology"/>
<gene>
    <name evidence="8" type="ORF">C4F51_14965</name>
</gene>
<dbReference type="PANTHER" id="PTHR30532">
    <property type="entry name" value="IRON III DICITRATE-BINDING PERIPLASMIC PROTEIN"/>
    <property type="match status" value="1"/>
</dbReference>
<dbReference type="CDD" id="cd01140">
    <property type="entry name" value="FatB"/>
    <property type="match status" value="1"/>
</dbReference>